<comment type="caution">
    <text evidence="1">The sequence shown here is derived from an EMBL/GenBank/DDBJ whole genome shotgun (WGS) entry which is preliminary data.</text>
</comment>
<protein>
    <submittedName>
        <fullName evidence="1">DUF5818 domain-containing protein</fullName>
    </submittedName>
</protein>
<dbReference type="Pfam" id="PF19135">
    <property type="entry name" value="DUF5818"/>
    <property type="match status" value="1"/>
</dbReference>
<sequence length="71" mass="7416">MTASSPVRLTGVVDMTPRGLMLIEGDGMRWRLVGDVIAGHLIGKSVTVEGMIIGAAITAYYLAPAPETSPC</sequence>
<proteinExistence type="predicted"/>
<dbReference type="InterPro" id="IPR043856">
    <property type="entry name" value="DUF5818"/>
</dbReference>
<evidence type="ECO:0000313" key="1">
    <source>
        <dbReference type="EMBL" id="MDV5825261.1"/>
    </source>
</evidence>
<reference evidence="2" key="1">
    <citation type="journal article" date="2022" name="J Environ Chem Eng">
        <title>Biodegradation of petroleum oil using a constructed nonpathogenic and heavy metal-tolerant bacterial consortium isolated from marine sponges.</title>
        <authorList>
            <person name="Dechsakulwatana C."/>
            <person name="Rungsihiranrut A."/>
            <person name="Muangchinda C."/>
            <person name="Ningthoujam R."/>
            <person name="Klankeo P."/>
            <person name="Pinyakong O."/>
        </authorList>
    </citation>
    <scope>NUCLEOTIDE SEQUENCE [LARGE SCALE GENOMIC DNA]</scope>
    <source>
        <strain evidence="2">MO2-4</strain>
    </source>
</reference>
<dbReference type="Proteomes" id="UP001185984">
    <property type="component" value="Unassembled WGS sequence"/>
</dbReference>
<dbReference type="EMBL" id="JAPTHD010000009">
    <property type="protein sequence ID" value="MDV5825261.1"/>
    <property type="molecule type" value="Genomic_DNA"/>
</dbReference>
<keyword evidence="2" id="KW-1185">Reference proteome</keyword>
<gene>
    <name evidence="1" type="ORF">O0R41_16770</name>
</gene>
<name>A0ABU4A0E5_9SPHN</name>
<evidence type="ECO:0000313" key="2">
    <source>
        <dbReference type="Proteomes" id="UP001185984"/>
    </source>
</evidence>
<accession>A0ABU4A0E5</accession>
<dbReference type="RefSeq" id="WP_126002492.1">
    <property type="nucleotide sequence ID" value="NZ_JAPTHD010000009.1"/>
</dbReference>
<organism evidence="1 2">
    <name type="scientific">Sphingobium naphthae</name>
    <dbReference type="NCBI Taxonomy" id="1886786"/>
    <lineage>
        <taxon>Bacteria</taxon>
        <taxon>Pseudomonadati</taxon>
        <taxon>Pseudomonadota</taxon>
        <taxon>Alphaproteobacteria</taxon>
        <taxon>Sphingomonadales</taxon>
        <taxon>Sphingomonadaceae</taxon>
        <taxon>Sphingobium</taxon>
    </lineage>
</organism>